<keyword evidence="2" id="KW-1185">Reference proteome</keyword>
<organism evidence="1 2">
    <name type="scientific">Shewanella violacea (strain JCM 10179 / CIP 106290 / LMG 19151 / DSS12)</name>
    <dbReference type="NCBI Taxonomy" id="637905"/>
    <lineage>
        <taxon>Bacteria</taxon>
        <taxon>Pseudomonadati</taxon>
        <taxon>Pseudomonadota</taxon>
        <taxon>Gammaproteobacteria</taxon>
        <taxon>Alteromonadales</taxon>
        <taxon>Shewanellaceae</taxon>
        <taxon>Shewanella</taxon>
    </lineage>
</organism>
<protein>
    <submittedName>
        <fullName evidence="1">Uncharacterized protein</fullName>
    </submittedName>
</protein>
<sequence>MLPALAIGVMFDAPKSSKADFTGLRANNRYFYYFSHARRQID</sequence>
<dbReference type="STRING" id="637905.SVI_2790"/>
<dbReference type="Proteomes" id="UP000002350">
    <property type="component" value="Chromosome"/>
</dbReference>
<accession>D4ZM62</accession>
<dbReference type="KEGG" id="svo:SVI_2790"/>
<evidence type="ECO:0000313" key="1">
    <source>
        <dbReference type="EMBL" id="BAJ02761.1"/>
    </source>
</evidence>
<dbReference type="EMBL" id="AP011177">
    <property type="protein sequence ID" value="BAJ02761.1"/>
    <property type="molecule type" value="Genomic_DNA"/>
</dbReference>
<proteinExistence type="predicted"/>
<gene>
    <name evidence="1" type="ordered locus">SVI_2790</name>
</gene>
<dbReference type="HOGENOM" id="CLU_3257794_0_0_6"/>
<name>D4ZM62_SHEVD</name>
<evidence type="ECO:0000313" key="2">
    <source>
        <dbReference type="Proteomes" id="UP000002350"/>
    </source>
</evidence>
<dbReference type="AlphaFoldDB" id="D4ZM62"/>
<reference evidence="2" key="1">
    <citation type="journal article" date="2010" name="Mol. Biosyst.">
        <title>Complete genome sequence and comparative analysis of Shewanella violacea, a psychrophilic and piezophilic bacterium from deep sea floor sediments.</title>
        <authorList>
            <person name="Aono E."/>
            <person name="Baba T."/>
            <person name="Ara T."/>
            <person name="Nishi T."/>
            <person name="Nakamichi T."/>
            <person name="Inamoto E."/>
            <person name="Toyonaga H."/>
            <person name="Hasegawa M."/>
            <person name="Takai Y."/>
            <person name="Okumura Y."/>
            <person name="Baba M."/>
            <person name="Tomita M."/>
            <person name="Kato C."/>
            <person name="Oshima T."/>
            <person name="Nakasone K."/>
            <person name="Mori H."/>
        </authorList>
    </citation>
    <scope>NUCLEOTIDE SEQUENCE [LARGE SCALE GENOMIC DNA]</scope>
    <source>
        <strain evidence="2">JCM 10179 / CIP 106290 / LMG 19151 / DSS12</strain>
    </source>
</reference>